<comment type="caution">
    <text evidence="1">The sequence shown here is derived from an EMBL/GenBank/DDBJ whole genome shotgun (WGS) entry which is preliminary data.</text>
</comment>
<keyword evidence="2" id="KW-1185">Reference proteome</keyword>
<dbReference type="Pfam" id="PF01395">
    <property type="entry name" value="PBP_GOBP"/>
    <property type="match status" value="1"/>
</dbReference>
<accession>A0A5N4B7E0</accession>
<dbReference type="GO" id="GO:0005549">
    <property type="term" value="F:odorant binding"/>
    <property type="evidence" value="ECO:0007669"/>
    <property type="project" value="InterPro"/>
</dbReference>
<dbReference type="InParanoid" id="A0A5N4B7E0"/>
<dbReference type="InterPro" id="IPR006170">
    <property type="entry name" value="PBP/GOBP"/>
</dbReference>
<dbReference type="Gene3D" id="1.10.238.20">
    <property type="entry name" value="Pheromone/general odorant binding protein domain"/>
    <property type="match status" value="1"/>
</dbReference>
<proteinExistence type="predicted"/>
<name>A0A5N4B7E0_PHOPY</name>
<organism evidence="1 2">
    <name type="scientific">Photinus pyralis</name>
    <name type="common">Common eastern firefly</name>
    <name type="synonym">Lampyris pyralis</name>
    <dbReference type="NCBI Taxonomy" id="7054"/>
    <lineage>
        <taxon>Eukaryota</taxon>
        <taxon>Metazoa</taxon>
        <taxon>Ecdysozoa</taxon>
        <taxon>Arthropoda</taxon>
        <taxon>Hexapoda</taxon>
        <taxon>Insecta</taxon>
        <taxon>Pterygota</taxon>
        <taxon>Neoptera</taxon>
        <taxon>Endopterygota</taxon>
        <taxon>Coleoptera</taxon>
        <taxon>Polyphaga</taxon>
        <taxon>Elateriformia</taxon>
        <taxon>Elateroidea</taxon>
        <taxon>Lampyridae</taxon>
        <taxon>Lampyrinae</taxon>
        <taxon>Photinus</taxon>
    </lineage>
</organism>
<evidence type="ECO:0000313" key="1">
    <source>
        <dbReference type="EMBL" id="KAB0805519.1"/>
    </source>
</evidence>
<protein>
    <submittedName>
        <fullName evidence="1">Uncharacterized protein</fullName>
    </submittedName>
</protein>
<evidence type="ECO:0000313" key="2">
    <source>
        <dbReference type="Proteomes" id="UP000327044"/>
    </source>
</evidence>
<dbReference type="AlphaFoldDB" id="A0A5N4B7E0"/>
<sequence>MCRGSYLHENLRDEIRRAWEEEDAPFLDECAKETNVDPQIPKKMYKDLHFPNEESFHCYVWCLYNRQNALTPDGKDIEVEVLAMHPYVGLELAQRCVEEAKNETDICLKTYVATVCAIGHHA</sequence>
<dbReference type="EMBL" id="VVIM01000001">
    <property type="protein sequence ID" value="KAB0805519.1"/>
    <property type="molecule type" value="Genomic_DNA"/>
</dbReference>
<dbReference type="CDD" id="cd23992">
    <property type="entry name" value="PBP_GOBP"/>
    <property type="match status" value="1"/>
</dbReference>
<reference evidence="1 2" key="1">
    <citation type="journal article" date="2018" name="Elife">
        <title>Firefly genomes illuminate parallel origins of bioluminescence in beetles.</title>
        <authorList>
            <person name="Fallon T.R."/>
            <person name="Lower S.E."/>
            <person name="Chang C.H."/>
            <person name="Bessho-Uehara M."/>
            <person name="Martin G.J."/>
            <person name="Bewick A.J."/>
            <person name="Behringer M."/>
            <person name="Debat H.J."/>
            <person name="Wong I."/>
            <person name="Day J.C."/>
            <person name="Suvorov A."/>
            <person name="Silva C.J."/>
            <person name="Stanger-Hall K.F."/>
            <person name="Hall D.W."/>
            <person name="Schmitz R.J."/>
            <person name="Nelson D.R."/>
            <person name="Lewis S.M."/>
            <person name="Shigenobu S."/>
            <person name="Bybee S.M."/>
            <person name="Larracuente A.M."/>
            <person name="Oba Y."/>
            <person name="Weng J.K."/>
        </authorList>
    </citation>
    <scope>NUCLEOTIDE SEQUENCE [LARGE SCALE GENOMIC DNA]</scope>
    <source>
        <strain evidence="1">1611_PpyrPB1</strain>
        <tissue evidence="1">Whole body</tissue>
    </source>
</reference>
<dbReference type="SMART" id="SM00708">
    <property type="entry name" value="PhBP"/>
    <property type="match status" value="1"/>
</dbReference>
<dbReference type="Proteomes" id="UP000327044">
    <property type="component" value="Unassembled WGS sequence"/>
</dbReference>
<gene>
    <name evidence="1" type="ORF">PPYR_02489</name>
</gene>
<dbReference type="SUPFAM" id="SSF47565">
    <property type="entry name" value="Insect pheromone/odorant-binding proteins"/>
    <property type="match status" value="1"/>
</dbReference>
<dbReference type="InterPro" id="IPR036728">
    <property type="entry name" value="PBP_GOBP_sf"/>
</dbReference>